<dbReference type="FunFam" id="1.25.40.10:FF:000184">
    <property type="entry name" value="Pentatricopeptide repeat-containing protein, chloroplastic"/>
    <property type="match status" value="1"/>
</dbReference>
<feature type="repeat" description="PPR" evidence="2">
    <location>
        <begin position="166"/>
        <end position="200"/>
    </location>
</feature>
<reference evidence="4" key="2">
    <citation type="journal article" date="2018" name="BMC Genomics">
        <title>A manually annotated Actinidia chinensis var. chinensis (kiwifruit) genome highlights the challenges associated with draft genomes and gene prediction in plants.</title>
        <authorList>
            <person name="Pilkington S.M."/>
            <person name="Crowhurst R."/>
            <person name="Hilario E."/>
            <person name="Nardozza S."/>
            <person name="Fraser L."/>
            <person name="Peng Y."/>
            <person name="Gunaseelan K."/>
            <person name="Simpson R."/>
            <person name="Tahir J."/>
            <person name="Deroles S.C."/>
            <person name="Templeton K."/>
            <person name="Luo Z."/>
            <person name="Davy M."/>
            <person name="Cheng C."/>
            <person name="McNeilage M."/>
            <person name="Scaglione D."/>
            <person name="Liu Y."/>
            <person name="Zhang Q."/>
            <person name="Datson P."/>
            <person name="De Silva N."/>
            <person name="Gardiner S.E."/>
            <person name="Bassett H."/>
            <person name="Chagne D."/>
            <person name="McCallum J."/>
            <person name="Dzierzon H."/>
            <person name="Deng C."/>
            <person name="Wang Y.Y."/>
            <person name="Barron L."/>
            <person name="Manako K."/>
            <person name="Bowen J."/>
            <person name="Foster T.M."/>
            <person name="Erridge Z.A."/>
            <person name="Tiffin H."/>
            <person name="Waite C.N."/>
            <person name="Davies K.M."/>
            <person name="Grierson E.P."/>
            <person name="Laing W.A."/>
            <person name="Kirk R."/>
            <person name="Chen X."/>
            <person name="Wood M."/>
            <person name="Montefiori M."/>
            <person name="Brummell D.A."/>
            <person name="Schwinn K.E."/>
            <person name="Catanach A."/>
            <person name="Fullerton C."/>
            <person name="Li D."/>
            <person name="Meiyalaghan S."/>
            <person name="Nieuwenhuizen N."/>
            <person name="Read N."/>
            <person name="Prakash R."/>
            <person name="Hunter D."/>
            <person name="Zhang H."/>
            <person name="McKenzie M."/>
            <person name="Knabel M."/>
            <person name="Harris A."/>
            <person name="Allan A.C."/>
            <person name="Gleave A."/>
            <person name="Chen A."/>
            <person name="Janssen B.J."/>
            <person name="Plunkett B."/>
            <person name="Ampomah-Dwamena C."/>
            <person name="Voogd C."/>
            <person name="Leif D."/>
            <person name="Lafferty D."/>
            <person name="Souleyre E.J.F."/>
            <person name="Varkonyi-Gasic E."/>
            <person name="Gambi F."/>
            <person name="Hanley J."/>
            <person name="Yao J.L."/>
            <person name="Cheung J."/>
            <person name="David K.M."/>
            <person name="Warren B."/>
            <person name="Marsh K."/>
            <person name="Snowden K.C."/>
            <person name="Lin-Wang K."/>
            <person name="Brian L."/>
            <person name="Martinez-Sanchez M."/>
            <person name="Wang M."/>
            <person name="Ileperuma N."/>
            <person name="Macnee N."/>
            <person name="Campin R."/>
            <person name="McAtee P."/>
            <person name="Drummond R.S.M."/>
            <person name="Espley R.V."/>
            <person name="Ireland H.S."/>
            <person name="Wu R."/>
            <person name="Atkinson R.G."/>
            <person name="Karunairetnam S."/>
            <person name="Bulley S."/>
            <person name="Chunkath S."/>
            <person name="Hanley Z."/>
            <person name="Storey R."/>
            <person name="Thrimawithana A.H."/>
            <person name="Thomson S."/>
            <person name="David C."/>
            <person name="Testolin R."/>
            <person name="Huang H."/>
            <person name="Hellens R.P."/>
            <person name="Schaffer R.J."/>
        </authorList>
    </citation>
    <scope>NUCLEOTIDE SEQUENCE [LARGE SCALE GENOMIC DNA]</scope>
    <source>
        <strain evidence="4">cv. Red5</strain>
    </source>
</reference>
<evidence type="ECO:0000256" key="2">
    <source>
        <dbReference type="PROSITE-ProRule" id="PRU00708"/>
    </source>
</evidence>
<dbReference type="Gramene" id="PSS35145">
    <property type="protein sequence ID" value="PSS35145"/>
    <property type="gene ID" value="CEY00_Acc02344"/>
</dbReference>
<dbReference type="FunFam" id="1.25.40.10:FF:000427">
    <property type="entry name" value="Pentatricopeptide repeat-containing protein chloroplastic"/>
    <property type="match status" value="1"/>
</dbReference>
<feature type="repeat" description="PPR" evidence="2">
    <location>
        <begin position="65"/>
        <end position="99"/>
    </location>
</feature>
<dbReference type="OMA" id="IGSWDEA"/>
<gene>
    <name evidence="3" type="ORF">CEY00_Acc02344</name>
</gene>
<feature type="repeat" description="PPR" evidence="2">
    <location>
        <begin position="267"/>
        <end position="301"/>
    </location>
</feature>
<dbReference type="PANTHER" id="PTHR47926:SF347">
    <property type="entry name" value="PENTATRICOPEPTIDE REPEAT-CONTAINING PROTEIN"/>
    <property type="match status" value="1"/>
</dbReference>
<comment type="caution">
    <text evidence="3">The sequence shown here is derived from an EMBL/GenBank/DDBJ whole genome shotgun (WGS) entry which is preliminary data.</text>
</comment>
<evidence type="ECO:0000256" key="1">
    <source>
        <dbReference type="ARBA" id="ARBA00022737"/>
    </source>
</evidence>
<dbReference type="InterPro" id="IPR046960">
    <property type="entry name" value="PPR_At4g14850-like_plant"/>
</dbReference>
<dbReference type="GO" id="GO:0003723">
    <property type="term" value="F:RNA binding"/>
    <property type="evidence" value="ECO:0007669"/>
    <property type="project" value="InterPro"/>
</dbReference>
<dbReference type="GO" id="GO:0009451">
    <property type="term" value="P:RNA modification"/>
    <property type="evidence" value="ECO:0007669"/>
    <property type="project" value="InterPro"/>
</dbReference>
<dbReference type="FunCoup" id="A0A2R6RYP6">
    <property type="interactions" value="1863"/>
</dbReference>
<organism evidence="3 4">
    <name type="scientific">Actinidia chinensis var. chinensis</name>
    <name type="common">Chinese soft-hair kiwi</name>
    <dbReference type="NCBI Taxonomy" id="1590841"/>
    <lineage>
        <taxon>Eukaryota</taxon>
        <taxon>Viridiplantae</taxon>
        <taxon>Streptophyta</taxon>
        <taxon>Embryophyta</taxon>
        <taxon>Tracheophyta</taxon>
        <taxon>Spermatophyta</taxon>
        <taxon>Magnoliopsida</taxon>
        <taxon>eudicotyledons</taxon>
        <taxon>Gunneridae</taxon>
        <taxon>Pentapetalae</taxon>
        <taxon>asterids</taxon>
        <taxon>Ericales</taxon>
        <taxon>Actinidiaceae</taxon>
        <taxon>Actinidia</taxon>
    </lineage>
</organism>
<sequence>MLKCLSLLENCSSMKQLHQVHAQIQVSGLHRDPNIVNKITHFCALHPSGCLSHARLVMTHSSDSVLSSWNNLIRGHATRCSSREVMWVFVEMRGHGFRPDKLTYPFLFKACAAISMLKEGEQIHTDVVKSGLDSDVYVGNTLIHFYGSCGKIGDAHKVFDEMTIRTVVSWNSIVSACVENSKFRDSVELFFRMRDCGFEPDEATMVILLSGCAEVGNLSLGKWVHCQVIEKGLNVNCELGTSLVDMYSKCGDLYCANLVFERIIVRNVWTWSAMILGLAQHGRAMEALELFKQMKNNGTKPNYVTFLGALCACSHAGLVEDGYRFFRDMQYVHKVKPVMAHYGAIVDCFGRAGRLTNAYTFIKNMPVKPDAVIWRTLLNACNIHDVNDYSGVGEMVRKSLLELEPRRSGNFVMVANKYAEIGMWEKVERVRSGMRDRGLKKMAGVSSVQVDSSIHRFFSGDDFQVAYNAFTIGVSINAYLAIGLTRVVHIATYELIFPPGRFKVTLTPPLNQTSGTQKLPLMHT</sequence>
<dbReference type="InterPro" id="IPR046848">
    <property type="entry name" value="E_motif"/>
</dbReference>
<proteinExistence type="predicted"/>
<dbReference type="InterPro" id="IPR002885">
    <property type="entry name" value="PPR_rpt"/>
</dbReference>
<dbReference type="Pfam" id="PF01535">
    <property type="entry name" value="PPR"/>
    <property type="match status" value="2"/>
</dbReference>
<dbReference type="EMBL" id="NKQK01000002">
    <property type="protein sequence ID" value="PSS35145.1"/>
    <property type="molecule type" value="Genomic_DNA"/>
</dbReference>
<dbReference type="NCBIfam" id="TIGR00756">
    <property type="entry name" value="PPR"/>
    <property type="match status" value="3"/>
</dbReference>
<dbReference type="OrthoDB" id="1928982at2759"/>
<dbReference type="Pfam" id="PF13041">
    <property type="entry name" value="PPR_2"/>
    <property type="match status" value="2"/>
</dbReference>
<dbReference type="InParanoid" id="A0A2R6RYP6"/>
<dbReference type="Gene3D" id="1.25.40.10">
    <property type="entry name" value="Tetratricopeptide repeat domain"/>
    <property type="match status" value="3"/>
</dbReference>
<dbReference type="AlphaFoldDB" id="A0A2R6RYP6"/>
<name>A0A2R6RYP6_ACTCC</name>
<dbReference type="PANTHER" id="PTHR47926">
    <property type="entry name" value="PENTATRICOPEPTIDE REPEAT-CONTAINING PROTEIN"/>
    <property type="match status" value="1"/>
</dbReference>
<evidence type="ECO:0000313" key="4">
    <source>
        <dbReference type="Proteomes" id="UP000241394"/>
    </source>
</evidence>
<reference evidence="3 4" key="1">
    <citation type="submission" date="2017-07" db="EMBL/GenBank/DDBJ databases">
        <title>An improved, manually edited Actinidia chinensis var. chinensis (kiwifruit) genome highlights the challenges associated with draft genomes and gene prediction in plants.</title>
        <authorList>
            <person name="Pilkington S."/>
            <person name="Crowhurst R."/>
            <person name="Hilario E."/>
            <person name="Nardozza S."/>
            <person name="Fraser L."/>
            <person name="Peng Y."/>
            <person name="Gunaseelan K."/>
            <person name="Simpson R."/>
            <person name="Tahir J."/>
            <person name="Deroles S."/>
            <person name="Templeton K."/>
            <person name="Luo Z."/>
            <person name="Davy M."/>
            <person name="Cheng C."/>
            <person name="Mcneilage M."/>
            <person name="Scaglione D."/>
            <person name="Liu Y."/>
            <person name="Zhang Q."/>
            <person name="Datson P."/>
            <person name="De Silva N."/>
            <person name="Gardiner S."/>
            <person name="Bassett H."/>
            <person name="Chagne D."/>
            <person name="Mccallum J."/>
            <person name="Dzierzon H."/>
            <person name="Deng C."/>
            <person name="Wang Y.-Y."/>
            <person name="Barron N."/>
            <person name="Manako K."/>
            <person name="Bowen J."/>
            <person name="Foster T."/>
            <person name="Erridge Z."/>
            <person name="Tiffin H."/>
            <person name="Waite C."/>
            <person name="Davies K."/>
            <person name="Grierson E."/>
            <person name="Laing W."/>
            <person name="Kirk R."/>
            <person name="Chen X."/>
            <person name="Wood M."/>
            <person name="Montefiori M."/>
            <person name="Brummell D."/>
            <person name="Schwinn K."/>
            <person name="Catanach A."/>
            <person name="Fullerton C."/>
            <person name="Li D."/>
            <person name="Meiyalaghan S."/>
            <person name="Nieuwenhuizen N."/>
            <person name="Read N."/>
            <person name="Prakash R."/>
            <person name="Hunter D."/>
            <person name="Zhang H."/>
            <person name="Mckenzie M."/>
            <person name="Knabel M."/>
            <person name="Harris A."/>
            <person name="Allan A."/>
            <person name="Chen A."/>
            <person name="Janssen B."/>
            <person name="Plunkett B."/>
            <person name="Dwamena C."/>
            <person name="Voogd C."/>
            <person name="Leif D."/>
            <person name="Lafferty D."/>
            <person name="Souleyre E."/>
            <person name="Varkonyi-Gasic E."/>
            <person name="Gambi F."/>
            <person name="Hanley J."/>
            <person name="Yao J.-L."/>
            <person name="Cheung J."/>
            <person name="David K."/>
            <person name="Warren B."/>
            <person name="Marsh K."/>
            <person name="Snowden K."/>
            <person name="Lin-Wang K."/>
            <person name="Brian L."/>
            <person name="Martinez-Sanchez M."/>
            <person name="Wang M."/>
            <person name="Ileperuma N."/>
            <person name="Macnee N."/>
            <person name="Campin R."/>
            <person name="Mcatee P."/>
            <person name="Drummond R."/>
            <person name="Espley R."/>
            <person name="Ireland H."/>
            <person name="Wu R."/>
            <person name="Atkinson R."/>
            <person name="Karunairetnam S."/>
            <person name="Bulley S."/>
            <person name="Chunkath S."/>
            <person name="Hanley Z."/>
            <person name="Storey R."/>
            <person name="Thrimawithana A."/>
            <person name="Thomson S."/>
            <person name="David C."/>
            <person name="Testolin R."/>
        </authorList>
    </citation>
    <scope>NUCLEOTIDE SEQUENCE [LARGE SCALE GENOMIC DNA]</scope>
    <source>
        <strain evidence="4">cv. Red5</strain>
        <tissue evidence="3">Young leaf</tissue>
    </source>
</reference>
<keyword evidence="1" id="KW-0677">Repeat</keyword>
<dbReference type="Pfam" id="PF20431">
    <property type="entry name" value="E_motif"/>
    <property type="match status" value="1"/>
</dbReference>
<dbReference type="InterPro" id="IPR011990">
    <property type="entry name" value="TPR-like_helical_dom_sf"/>
</dbReference>
<dbReference type="Proteomes" id="UP000241394">
    <property type="component" value="Chromosome LG2"/>
</dbReference>
<accession>A0A2R6RYP6</accession>
<evidence type="ECO:0000313" key="3">
    <source>
        <dbReference type="EMBL" id="PSS35145.1"/>
    </source>
</evidence>
<dbReference type="STRING" id="1590841.A0A2R6RYP6"/>
<dbReference type="PROSITE" id="PS51375">
    <property type="entry name" value="PPR"/>
    <property type="match status" value="3"/>
</dbReference>
<keyword evidence="4" id="KW-1185">Reference proteome</keyword>
<protein>
    <submittedName>
        <fullName evidence="3">Pentatricopeptide repeat-containing protein</fullName>
    </submittedName>
</protein>